<evidence type="ECO:0000256" key="17">
    <source>
        <dbReference type="ARBA" id="ARBA00048623"/>
    </source>
</evidence>
<feature type="transmembrane region" description="Helical" evidence="19">
    <location>
        <begin position="195"/>
        <end position="215"/>
    </location>
</feature>
<dbReference type="RefSeq" id="WP_188579734.1">
    <property type="nucleotide sequence ID" value="NZ_BMDZ01000040.1"/>
</dbReference>
<comment type="catalytic activity">
    <reaction evidence="17 19">
        <text>alpha-ribazole + adenosylcob(III)inamide-GDP = adenosylcob(III)alamin + GMP + H(+)</text>
        <dbReference type="Rhea" id="RHEA:16049"/>
        <dbReference type="ChEBI" id="CHEBI:10329"/>
        <dbReference type="ChEBI" id="CHEBI:15378"/>
        <dbReference type="ChEBI" id="CHEBI:18408"/>
        <dbReference type="ChEBI" id="CHEBI:58115"/>
        <dbReference type="ChEBI" id="CHEBI:60487"/>
        <dbReference type="EC" id="2.7.8.26"/>
    </reaction>
</comment>
<evidence type="ECO:0000256" key="6">
    <source>
        <dbReference type="ARBA" id="ARBA00015850"/>
    </source>
</evidence>
<keyword evidence="12 19" id="KW-1133">Transmembrane helix</keyword>
<accession>A0ABQ1IP20</accession>
<evidence type="ECO:0000313" key="20">
    <source>
        <dbReference type="EMBL" id="GGB48895.1"/>
    </source>
</evidence>
<comment type="cofactor">
    <cofactor evidence="1 19">
        <name>Mg(2+)</name>
        <dbReference type="ChEBI" id="CHEBI:18420"/>
    </cofactor>
</comment>
<dbReference type="EC" id="2.7.8.26" evidence="5 19"/>
<feature type="transmembrane region" description="Helical" evidence="19">
    <location>
        <begin position="77"/>
        <end position="95"/>
    </location>
</feature>
<evidence type="ECO:0000256" key="14">
    <source>
        <dbReference type="ARBA" id="ARBA00025228"/>
    </source>
</evidence>
<protein>
    <recommendedName>
        <fullName evidence="6 19">Adenosylcobinamide-GDP ribazoletransferase</fullName>
        <ecNumber evidence="5 19">2.7.8.26</ecNumber>
    </recommendedName>
    <alternativeName>
        <fullName evidence="16 19">Cobalamin synthase</fullName>
    </alternativeName>
    <alternativeName>
        <fullName evidence="15 19">Cobalamin-5'-phosphate synthase</fullName>
    </alternativeName>
</protein>
<keyword evidence="7 19" id="KW-1003">Cell membrane</keyword>
<gene>
    <name evidence="19 20" type="primary">cobS</name>
    <name evidence="20" type="ORF">GCM10011505_32460</name>
</gene>
<dbReference type="PANTHER" id="PTHR34148:SF1">
    <property type="entry name" value="ADENOSYLCOBINAMIDE-GDP RIBAZOLETRANSFERASE"/>
    <property type="match status" value="1"/>
</dbReference>
<sequence>MSPSDPLPAPAPPPEPPPRPLDGLWLALGLVSRLPVPAPHGLQPAARFVGWLGPAGLVMGAITGLTLAGVAELIANRWIAAFAALIVAALAGGLIHEDGLADVADGFGGGHDREGKLLIMKDSRVGTFGASALILSFGLRAAVLAALAPLGWGAAALITAAGGLSRVAVAIAMTAMPMARRSRPGLADAAGRSPLAPALTGAGATLLISMALVRLGLGPVGWPALAGLIAGTVLAGLAMAMIARRQIGGATGDVYGAIQQTAEIAGLVLAFGGVLWWV</sequence>
<comment type="catalytic activity">
    <reaction evidence="18 19">
        <text>alpha-ribazole 5'-phosphate + adenosylcob(III)inamide-GDP = adenosylcob(III)alamin 5'-phosphate + GMP + H(+)</text>
        <dbReference type="Rhea" id="RHEA:23560"/>
        <dbReference type="ChEBI" id="CHEBI:15378"/>
        <dbReference type="ChEBI" id="CHEBI:57918"/>
        <dbReference type="ChEBI" id="CHEBI:58115"/>
        <dbReference type="ChEBI" id="CHEBI:60487"/>
        <dbReference type="ChEBI" id="CHEBI:60493"/>
        <dbReference type="EC" id="2.7.8.26"/>
    </reaction>
</comment>
<dbReference type="EMBL" id="BMDZ01000040">
    <property type="protein sequence ID" value="GGB48895.1"/>
    <property type="molecule type" value="Genomic_DNA"/>
</dbReference>
<keyword evidence="9 19" id="KW-0808">Transferase</keyword>
<comment type="pathway">
    <text evidence="3 19">Cofactor biosynthesis; adenosylcobalamin biosynthesis; adenosylcobalamin from cob(II)yrinate a,c-diamide: step 7/7.</text>
</comment>
<feature type="transmembrane region" description="Helical" evidence="19">
    <location>
        <begin position="48"/>
        <end position="71"/>
    </location>
</feature>
<evidence type="ECO:0000256" key="9">
    <source>
        <dbReference type="ARBA" id="ARBA00022679"/>
    </source>
</evidence>
<evidence type="ECO:0000256" key="19">
    <source>
        <dbReference type="HAMAP-Rule" id="MF_00719"/>
    </source>
</evidence>
<proteinExistence type="inferred from homology"/>
<evidence type="ECO:0000256" key="18">
    <source>
        <dbReference type="ARBA" id="ARBA00049504"/>
    </source>
</evidence>
<reference evidence="21" key="1">
    <citation type="journal article" date="2019" name="Int. J. Syst. Evol. Microbiol.">
        <title>The Global Catalogue of Microorganisms (GCM) 10K type strain sequencing project: providing services to taxonomists for standard genome sequencing and annotation.</title>
        <authorList>
            <consortium name="The Broad Institute Genomics Platform"/>
            <consortium name="The Broad Institute Genome Sequencing Center for Infectious Disease"/>
            <person name="Wu L."/>
            <person name="Ma J."/>
        </authorList>
    </citation>
    <scope>NUCLEOTIDE SEQUENCE [LARGE SCALE GENOMIC DNA]</scope>
    <source>
        <strain evidence="21">CGMCC 1.10188</strain>
    </source>
</reference>
<evidence type="ECO:0000256" key="7">
    <source>
        <dbReference type="ARBA" id="ARBA00022475"/>
    </source>
</evidence>
<evidence type="ECO:0000256" key="2">
    <source>
        <dbReference type="ARBA" id="ARBA00004651"/>
    </source>
</evidence>
<evidence type="ECO:0000256" key="10">
    <source>
        <dbReference type="ARBA" id="ARBA00022692"/>
    </source>
</evidence>
<evidence type="ECO:0000256" key="16">
    <source>
        <dbReference type="ARBA" id="ARBA00032853"/>
    </source>
</evidence>
<evidence type="ECO:0000256" key="1">
    <source>
        <dbReference type="ARBA" id="ARBA00001946"/>
    </source>
</evidence>
<evidence type="ECO:0000256" key="8">
    <source>
        <dbReference type="ARBA" id="ARBA00022573"/>
    </source>
</evidence>
<evidence type="ECO:0000256" key="5">
    <source>
        <dbReference type="ARBA" id="ARBA00013200"/>
    </source>
</evidence>
<keyword evidence="11 19" id="KW-0460">Magnesium</keyword>
<feature type="transmembrane region" description="Helical" evidence="19">
    <location>
        <begin position="154"/>
        <end position="175"/>
    </location>
</feature>
<feature type="transmembrane region" description="Helical" evidence="19">
    <location>
        <begin position="254"/>
        <end position="277"/>
    </location>
</feature>
<comment type="similarity">
    <text evidence="4 19">Belongs to the CobS family.</text>
</comment>
<evidence type="ECO:0000256" key="4">
    <source>
        <dbReference type="ARBA" id="ARBA00010561"/>
    </source>
</evidence>
<dbReference type="HAMAP" id="MF_00719">
    <property type="entry name" value="CobS"/>
    <property type="match status" value="1"/>
</dbReference>
<keyword evidence="13 19" id="KW-0472">Membrane</keyword>
<keyword evidence="21" id="KW-1185">Reference proteome</keyword>
<comment type="subcellular location">
    <subcellularLocation>
        <location evidence="2 19">Cell membrane</location>
        <topology evidence="2 19">Multi-pass membrane protein</topology>
    </subcellularLocation>
</comment>
<keyword evidence="8 19" id="KW-0169">Cobalamin biosynthesis</keyword>
<dbReference type="InterPro" id="IPR003805">
    <property type="entry name" value="CobS"/>
</dbReference>
<comment type="function">
    <text evidence="14 19">Joins adenosylcobinamide-GDP and alpha-ribazole to generate adenosylcobalamin (Ado-cobalamin). Also synthesizes adenosylcobalamin 5'-phosphate from adenosylcobinamide-GDP and alpha-ribazole 5'-phosphate.</text>
</comment>
<evidence type="ECO:0000256" key="3">
    <source>
        <dbReference type="ARBA" id="ARBA00004663"/>
    </source>
</evidence>
<keyword evidence="10 19" id="KW-0812">Transmembrane</keyword>
<organism evidence="20 21">
    <name type="scientific">Tistrella bauzanensis</name>
    <dbReference type="NCBI Taxonomy" id="657419"/>
    <lineage>
        <taxon>Bacteria</taxon>
        <taxon>Pseudomonadati</taxon>
        <taxon>Pseudomonadota</taxon>
        <taxon>Alphaproteobacteria</taxon>
        <taxon>Geminicoccales</taxon>
        <taxon>Geminicoccaceae</taxon>
        <taxon>Tistrella</taxon>
    </lineage>
</organism>
<evidence type="ECO:0000256" key="12">
    <source>
        <dbReference type="ARBA" id="ARBA00022989"/>
    </source>
</evidence>
<evidence type="ECO:0000256" key="11">
    <source>
        <dbReference type="ARBA" id="ARBA00022842"/>
    </source>
</evidence>
<evidence type="ECO:0000256" key="13">
    <source>
        <dbReference type="ARBA" id="ARBA00023136"/>
    </source>
</evidence>
<evidence type="ECO:0000256" key="15">
    <source>
        <dbReference type="ARBA" id="ARBA00032605"/>
    </source>
</evidence>
<dbReference type="PANTHER" id="PTHR34148">
    <property type="entry name" value="ADENOSYLCOBINAMIDE-GDP RIBAZOLETRANSFERASE"/>
    <property type="match status" value="1"/>
</dbReference>
<dbReference type="Pfam" id="PF02654">
    <property type="entry name" value="CobS"/>
    <property type="match status" value="1"/>
</dbReference>
<evidence type="ECO:0000313" key="21">
    <source>
        <dbReference type="Proteomes" id="UP000603352"/>
    </source>
</evidence>
<feature type="transmembrane region" description="Helical" evidence="19">
    <location>
        <begin position="125"/>
        <end position="148"/>
    </location>
</feature>
<feature type="transmembrane region" description="Helical" evidence="19">
    <location>
        <begin position="221"/>
        <end position="242"/>
    </location>
</feature>
<name>A0ABQ1IP20_9PROT</name>
<comment type="caution">
    <text evidence="20">The sequence shown here is derived from an EMBL/GenBank/DDBJ whole genome shotgun (WGS) entry which is preliminary data.</text>
</comment>
<dbReference type="Proteomes" id="UP000603352">
    <property type="component" value="Unassembled WGS sequence"/>
</dbReference>